<gene>
    <name evidence="1" type="primary">SCS2</name>
    <name evidence="1" type="ORF">FBU59_003485</name>
</gene>
<feature type="non-terminal residue" evidence="1">
    <location>
        <position position="1"/>
    </location>
</feature>
<evidence type="ECO:0000313" key="1">
    <source>
        <dbReference type="EMBL" id="KAJ1941491.1"/>
    </source>
</evidence>
<comment type="caution">
    <text evidence="1">The sequence shown here is derived from an EMBL/GenBank/DDBJ whole genome shotgun (WGS) entry which is preliminary data.</text>
</comment>
<protein>
    <submittedName>
        <fullName evidence="1">Phosphatidylinositol-binding protein scs2</fullName>
    </submittedName>
</protein>
<accession>A0ACC1J8E1</accession>
<proteinExistence type="predicted"/>
<name>A0ACC1J8E1_9FUNG</name>
<dbReference type="EMBL" id="JANBPW010002247">
    <property type="protein sequence ID" value="KAJ1941491.1"/>
    <property type="molecule type" value="Genomic_DNA"/>
</dbReference>
<sequence length="269" mass="28410">QEFPADHKCRDKFLIQSIQITPEMDSMPMSELWAIVEREAKGSINEKKLRVKYLAPPTTEPSTASEGNTMPERPASPSKPQPSPARASPATTRQLPGPSPLAKSIDHLESAGEESPEPSSPVTTLATSIGAAERSVDNTLVNKPRLFEETPASSPADTTTYAHEIDDAPKQVPVVAAAAAAAARASPAKNDLAVALETANATIASLQTQLGDVKRQLAASEQIAASSSSSSQKQQSRVAVKQQQTVDGFSSQSVVAVALAAFLVGYFFF</sequence>
<evidence type="ECO:0000313" key="2">
    <source>
        <dbReference type="Proteomes" id="UP001150603"/>
    </source>
</evidence>
<organism evidence="1 2">
    <name type="scientific">Linderina macrospora</name>
    <dbReference type="NCBI Taxonomy" id="4868"/>
    <lineage>
        <taxon>Eukaryota</taxon>
        <taxon>Fungi</taxon>
        <taxon>Fungi incertae sedis</taxon>
        <taxon>Zoopagomycota</taxon>
        <taxon>Kickxellomycotina</taxon>
        <taxon>Kickxellomycetes</taxon>
        <taxon>Kickxellales</taxon>
        <taxon>Kickxellaceae</taxon>
        <taxon>Linderina</taxon>
    </lineage>
</organism>
<reference evidence="1" key="1">
    <citation type="submission" date="2022-07" db="EMBL/GenBank/DDBJ databases">
        <title>Phylogenomic reconstructions and comparative analyses of Kickxellomycotina fungi.</title>
        <authorList>
            <person name="Reynolds N.K."/>
            <person name="Stajich J.E."/>
            <person name="Barry K."/>
            <person name="Grigoriev I.V."/>
            <person name="Crous P."/>
            <person name="Smith M.E."/>
        </authorList>
    </citation>
    <scope>NUCLEOTIDE SEQUENCE</scope>
    <source>
        <strain evidence="1">NRRL 5244</strain>
    </source>
</reference>
<keyword evidence="2" id="KW-1185">Reference proteome</keyword>
<dbReference type="Proteomes" id="UP001150603">
    <property type="component" value="Unassembled WGS sequence"/>
</dbReference>